<keyword evidence="4" id="KW-1185">Reference proteome</keyword>
<dbReference type="PANTHER" id="PTHR48080:SF2">
    <property type="entry name" value="D-GALACTONATE DEHYDRATASE"/>
    <property type="match status" value="1"/>
</dbReference>
<gene>
    <name evidence="3" type="ORF">ACFPFO_16965</name>
</gene>
<dbReference type="AlphaFoldDB" id="A0ABD5QIG4"/>
<dbReference type="GO" id="GO:0016829">
    <property type="term" value="F:lyase activity"/>
    <property type="evidence" value="ECO:0007669"/>
    <property type="project" value="UniProtKB-KW"/>
</dbReference>
<dbReference type="InterPro" id="IPR013342">
    <property type="entry name" value="Mandelate_racemase_C"/>
</dbReference>
<dbReference type="Pfam" id="PF13378">
    <property type="entry name" value="MR_MLE_C"/>
    <property type="match status" value="1"/>
</dbReference>
<evidence type="ECO:0000256" key="1">
    <source>
        <dbReference type="ARBA" id="ARBA00023239"/>
    </source>
</evidence>
<keyword evidence="1" id="KW-0456">Lyase</keyword>
<protein>
    <submittedName>
        <fullName evidence="3">Mandelate racemase/muconate lactonizing enzyme family protein</fullName>
    </submittedName>
</protein>
<dbReference type="InterPro" id="IPR034593">
    <property type="entry name" value="DgoD-like"/>
</dbReference>
<dbReference type="InterPro" id="IPR036849">
    <property type="entry name" value="Enolase-like_C_sf"/>
</dbReference>
<dbReference type="SUPFAM" id="SSF54826">
    <property type="entry name" value="Enolase N-terminal domain-like"/>
    <property type="match status" value="1"/>
</dbReference>
<organism evidence="3 4">
    <name type="scientific">Saliphagus infecundisoli</name>
    <dbReference type="NCBI Taxonomy" id="1849069"/>
    <lineage>
        <taxon>Archaea</taxon>
        <taxon>Methanobacteriati</taxon>
        <taxon>Methanobacteriota</taxon>
        <taxon>Stenosarchaea group</taxon>
        <taxon>Halobacteria</taxon>
        <taxon>Halobacteriales</taxon>
        <taxon>Natrialbaceae</taxon>
        <taxon>Saliphagus</taxon>
    </lineage>
</organism>
<dbReference type="Gene3D" id="3.30.390.10">
    <property type="entry name" value="Enolase-like, N-terminal domain"/>
    <property type="match status" value="1"/>
</dbReference>
<proteinExistence type="predicted"/>
<dbReference type="EMBL" id="JBHSJG010000048">
    <property type="protein sequence ID" value="MFC4989414.1"/>
    <property type="molecule type" value="Genomic_DNA"/>
</dbReference>
<dbReference type="SFLD" id="SFLDG00179">
    <property type="entry name" value="mandelate_racemase"/>
    <property type="match status" value="1"/>
</dbReference>
<sequence length="395" mass="43475">MARYGSAYRASAEKETGMEIMDVRAIPLRRELRARFANAQKWIGSREYCLVRAETRKGVVGWGECWGPIAGNREIVERTVAPRLAGERVDEVEALHDELVFELRSSYHSFVPASVVSGVDVALWDAYGKSVDRSVSRLLGGRRRESVPAYATGHFFRDVDSIEELETIVAEEARSHVDRGFTALKQKIGLGRHFPWGTEEDLRLVAAVREEVGDGVDLMVDANHSYDVADATRVARGLADYDVRFFEEPVPPEVGYYADLADRTVTPLAGGECWAFREEFDRALAEGGLAYVQPDVTSAGGITSTARVASMAEARNIQTYPHVFGSAVALAASLQVLATIPGDPMLEFDRTENPIREGLAVEPITNDGDRVPIRDAPGIGIEVDEDVLAEYEVEL</sequence>
<dbReference type="SFLD" id="SFLDS00001">
    <property type="entry name" value="Enolase"/>
    <property type="match status" value="1"/>
</dbReference>
<evidence type="ECO:0000313" key="4">
    <source>
        <dbReference type="Proteomes" id="UP001595925"/>
    </source>
</evidence>
<feature type="domain" description="Mandelate racemase/muconate lactonizing enzyme C-terminal" evidence="2">
    <location>
        <begin position="166"/>
        <end position="267"/>
    </location>
</feature>
<comment type="caution">
    <text evidence="3">The sequence shown here is derived from an EMBL/GenBank/DDBJ whole genome shotgun (WGS) entry which is preliminary data.</text>
</comment>
<dbReference type="CDD" id="cd03316">
    <property type="entry name" value="MR_like"/>
    <property type="match status" value="1"/>
</dbReference>
<name>A0ABD5QIG4_9EURY</name>
<dbReference type="InterPro" id="IPR013341">
    <property type="entry name" value="Mandelate_racemase_N_dom"/>
</dbReference>
<dbReference type="Proteomes" id="UP001595925">
    <property type="component" value="Unassembled WGS sequence"/>
</dbReference>
<evidence type="ECO:0000259" key="2">
    <source>
        <dbReference type="SMART" id="SM00922"/>
    </source>
</evidence>
<dbReference type="InterPro" id="IPR029017">
    <property type="entry name" value="Enolase-like_N"/>
</dbReference>
<evidence type="ECO:0000313" key="3">
    <source>
        <dbReference type="EMBL" id="MFC4989414.1"/>
    </source>
</evidence>
<dbReference type="Gene3D" id="3.20.20.120">
    <property type="entry name" value="Enolase-like C-terminal domain"/>
    <property type="match status" value="1"/>
</dbReference>
<dbReference type="SMART" id="SM00922">
    <property type="entry name" value="MR_MLE"/>
    <property type="match status" value="1"/>
</dbReference>
<dbReference type="InterPro" id="IPR029065">
    <property type="entry name" value="Enolase_C-like"/>
</dbReference>
<reference evidence="3 4" key="1">
    <citation type="journal article" date="2019" name="Int. J. Syst. Evol. Microbiol.">
        <title>The Global Catalogue of Microorganisms (GCM) 10K type strain sequencing project: providing services to taxonomists for standard genome sequencing and annotation.</title>
        <authorList>
            <consortium name="The Broad Institute Genomics Platform"/>
            <consortium name="The Broad Institute Genome Sequencing Center for Infectious Disease"/>
            <person name="Wu L."/>
            <person name="Ma J."/>
        </authorList>
    </citation>
    <scope>NUCLEOTIDE SEQUENCE [LARGE SCALE GENOMIC DNA]</scope>
    <source>
        <strain evidence="3 4">CGMCC 1.15824</strain>
    </source>
</reference>
<dbReference type="RefSeq" id="WP_224829281.1">
    <property type="nucleotide sequence ID" value="NZ_JAIVEF010000018.1"/>
</dbReference>
<accession>A0ABD5QIG4</accession>
<dbReference type="Pfam" id="PF02746">
    <property type="entry name" value="MR_MLE_N"/>
    <property type="match status" value="1"/>
</dbReference>
<dbReference type="PANTHER" id="PTHR48080">
    <property type="entry name" value="D-GALACTONATE DEHYDRATASE-RELATED"/>
    <property type="match status" value="1"/>
</dbReference>
<dbReference type="SUPFAM" id="SSF51604">
    <property type="entry name" value="Enolase C-terminal domain-like"/>
    <property type="match status" value="1"/>
</dbReference>